<evidence type="ECO:0000256" key="4">
    <source>
        <dbReference type="ARBA" id="ARBA00022833"/>
    </source>
</evidence>
<dbReference type="SUPFAM" id="SSF160240">
    <property type="entry name" value="Cation efflux protein cytoplasmic domain-like"/>
    <property type="match status" value="1"/>
</dbReference>
<feature type="transmembrane region" description="Helical" evidence="8">
    <location>
        <begin position="360"/>
        <end position="381"/>
    </location>
</feature>
<dbReference type="InterPro" id="IPR027469">
    <property type="entry name" value="Cation_efflux_TMD_sf"/>
</dbReference>
<dbReference type="GeneID" id="105939139"/>
<dbReference type="GeneTree" id="ENSGT00940000156484"/>
<dbReference type="GO" id="GO:0006882">
    <property type="term" value="P:intracellular zinc ion homeostasis"/>
    <property type="evidence" value="ECO:0007669"/>
    <property type="project" value="TreeGrafter"/>
</dbReference>
<feature type="region of interest" description="Disordered" evidence="7">
    <location>
        <begin position="521"/>
        <end position="547"/>
    </location>
</feature>
<dbReference type="OrthoDB" id="29444at2759"/>
<dbReference type="GO" id="GO:0005783">
    <property type="term" value="C:endoplasmic reticulum"/>
    <property type="evidence" value="ECO:0007669"/>
    <property type="project" value="TreeGrafter"/>
</dbReference>
<feature type="chain" id="PRO_5018758035" evidence="9">
    <location>
        <begin position="24"/>
        <end position="547"/>
    </location>
</feature>
<evidence type="ECO:0000256" key="2">
    <source>
        <dbReference type="ARBA" id="ARBA00008873"/>
    </source>
</evidence>
<protein>
    <submittedName>
        <fullName evidence="11">Zinc/cadmium resistance protein-like</fullName>
    </submittedName>
</protein>
<feature type="signal peptide" evidence="9">
    <location>
        <begin position="1"/>
        <end position="23"/>
    </location>
</feature>
<evidence type="ECO:0000256" key="7">
    <source>
        <dbReference type="SAM" id="MobiDB-lite"/>
    </source>
</evidence>
<accession>A0A3Q2U4Q8</accession>
<dbReference type="Gene3D" id="1.20.1510.10">
    <property type="entry name" value="Cation efflux protein transmembrane domain"/>
    <property type="match status" value="1"/>
</dbReference>
<evidence type="ECO:0000313" key="11">
    <source>
        <dbReference type="Ensembl" id="ENSFHEP00000024770.1"/>
    </source>
</evidence>
<dbReference type="GO" id="GO:0019855">
    <property type="term" value="F:calcium channel inhibitor activity"/>
    <property type="evidence" value="ECO:0007669"/>
    <property type="project" value="TreeGrafter"/>
</dbReference>
<dbReference type="GO" id="GO:0010312">
    <property type="term" value="P:detoxification of zinc ion"/>
    <property type="evidence" value="ECO:0007669"/>
    <property type="project" value="TreeGrafter"/>
</dbReference>
<evidence type="ECO:0000256" key="6">
    <source>
        <dbReference type="ARBA" id="ARBA00023136"/>
    </source>
</evidence>
<keyword evidence="3 8" id="KW-0812">Transmembrane</keyword>
<dbReference type="Pfam" id="PF16916">
    <property type="entry name" value="ZT_dimer"/>
    <property type="match status" value="1"/>
</dbReference>
<evidence type="ECO:0000313" key="12">
    <source>
        <dbReference type="Proteomes" id="UP000265000"/>
    </source>
</evidence>
<dbReference type="PANTHER" id="PTHR45820:SF6">
    <property type="entry name" value="ZINC_CADMIUM RESISTANCE PROTEIN-LIKE"/>
    <property type="match status" value="1"/>
</dbReference>
<evidence type="ECO:0000256" key="5">
    <source>
        <dbReference type="ARBA" id="ARBA00022989"/>
    </source>
</evidence>
<reference evidence="11" key="1">
    <citation type="submission" date="2025-08" db="UniProtKB">
        <authorList>
            <consortium name="Ensembl"/>
        </authorList>
    </citation>
    <scope>IDENTIFICATION</scope>
</reference>
<dbReference type="InterPro" id="IPR036837">
    <property type="entry name" value="Cation_efflux_CTD_sf"/>
</dbReference>
<dbReference type="InterPro" id="IPR027470">
    <property type="entry name" value="Cation_efflux_CTD"/>
</dbReference>
<name>A0A3Q2U4Q8_FUNHE</name>
<comment type="subcellular location">
    <subcellularLocation>
        <location evidence="1">Membrane</location>
        <topology evidence="1">Multi-pass membrane protein</topology>
    </subcellularLocation>
</comment>
<dbReference type="GO" id="GO:0005385">
    <property type="term" value="F:zinc ion transmembrane transporter activity"/>
    <property type="evidence" value="ECO:0007669"/>
    <property type="project" value="TreeGrafter"/>
</dbReference>
<feature type="transmembrane region" description="Helical" evidence="8">
    <location>
        <begin position="317"/>
        <end position="348"/>
    </location>
</feature>
<keyword evidence="5 8" id="KW-1133">Transmembrane helix</keyword>
<evidence type="ECO:0000256" key="3">
    <source>
        <dbReference type="ARBA" id="ARBA00022692"/>
    </source>
</evidence>
<proteinExistence type="inferred from homology"/>
<dbReference type="AlphaFoldDB" id="A0A3Q2U4Q8"/>
<evidence type="ECO:0000256" key="9">
    <source>
        <dbReference type="SAM" id="SignalP"/>
    </source>
</evidence>
<dbReference type="GO" id="GO:0005794">
    <property type="term" value="C:Golgi apparatus"/>
    <property type="evidence" value="ECO:0007669"/>
    <property type="project" value="TreeGrafter"/>
</dbReference>
<reference evidence="11" key="2">
    <citation type="submission" date="2025-09" db="UniProtKB">
        <authorList>
            <consortium name="Ensembl"/>
        </authorList>
    </citation>
    <scope>IDENTIFICATION</scope>
</reference>
<keyword evidence="12" id="KW-1185">Reference proteome</keyword>
<evidence type="ECO:0000259" key="10">
    <source>
        <dbReference type="Pfam" id="PF16916"/>
    </source>
</evidence>
<organism evidence="11 12">
    <name type="scientific">Fundulus heteroclitus</name>
    <name type="common">Killifish</name>
    <name type="synonym">Mummichog</name>
    <dbReference type="NCBI Taxonomy" id="8078"/>
    <lineage>
        <taxon>Eukaryota</taxon>
        <taxon>Metazoa</taxon>
        <taxon>Chordata</taxon>
        <taxon>Craniata</taxon>
        <taxon>Vertebrata</taxon>
        <taxon>Euteleostomi</taxon>
        <taxon>Actinopterygii</taxon>
        <taxon>Neopterygii</taxon>
        <taxon>Teleostei</taxon>
        <taxon>Neoteleostei</taxon>
        <taxon>Acanthomorphata</taxon>
        <taxon>Ovalentaria</taxon>
        <taxon>Atherinomorphae</taxon>
        <taxon>Cyprinodontiformes</taxon>
        <taxon>Fundulidae</taxon>
        <taxon>Fundulus</taxon>
    </lineage>
</organism>
<dbReference type="GO" id="GO:0016020">
    <property type="term" value="C:membrane"/>
    <property type="evidence" value="ECO:0007669"/>
    <property type="project" value="UniProtKB-SubCell"/>
</dbReference>
<comment type="similarity">
    <text evidence="2">Belongs to the cation diffusion facilitator (CDF) transporter (TC 2.A.4) family. SLC30A subfamily.</text>
</comment>
<keyword evidence="9" id="KW-0732">Signal</keyword>
<feature type="transmembrane region" description="Helical" evidence="8">
    <location>
        <begin position="131"/>
        <end position="154"/>
    </location>
</feature>
<dbReference type="STRING" id="8078.ENSFHEP00000024770"/>
<evidence type="ECO:0000256" key="1">
    <source>
        <dbReference type="ARBA" id="ARBA00004141"/>
    </source>
</evidence>
<dbReference type="Ensembl" id="ENSFHET00000006924.1">
    <property type="protein sequence ID" value="ENSFHEP00000024770.1"/>
    <property type="gene ID" value="ENSFHEG00000006554.1"/>
</dbReference>
<dbReference type="PANTHER" id="PTHR45820">
    <property type="entry name" value="FI23527P1"/>
    <property type="match status" value="1"/>
</dbReference>
<sequence length="547" mass="59523">MRPQQWCMLGVTVLLLLCEIAVSQLCKSLITMVDGFHTLFILMHMALPQTEDIIKPRISSLDSSPSSPRDSFSLGGFSRPLHSEPPAELPDQSDAKQPDHDPASVVNSHHKGFSSVTPSCSLSFPKSRIHVVGVFISSLLLVSLCVSYFLEIIGFIVKPHPVQHPLLPVVVGAGCLLHKMLLFVLDWDEMLDKKAESCRHAETEPPLEINHKVCAEEESRSQEEEELSVRSKGQIAAHNCLHSGALVLCNPGSPILPEHGCETELQLLEIGEESSGAHLKRESPRRHPCIRHPVSDIQNTPEPSSVSRSSSGWGCRWSLCLLSFVFVIQGLFTSLLALINSLVTVLVVPQLLHSSEACRVLVYLDPGLSLLAVAMLIATSLPQVYRYGMLLLQASPPHMRVSDVGRRIAGVPGVQAVHDLHIWQLTESLTVASVHVHCHAGFPLSRCADLMSGVTKVLQSVGVSCSTVQPEFISSSSSFRGDGASTFIQKEDPSSLPLPPCSLACAKACASRMCCSLLEEENPSTQKPPGEETNEEPPTLIIENTFL</sequence>
<feature type="region of interest" description="Disordered" evidence="7">
    <location>
        <begin position="83"/>
        <end position="110"/>
    </location>
</feature>
<feature type="domain" description="Cation efflux protein cytoplasmic" evidence="10">
    <location>
        <begin position="396"/>
        <end position="460"/>
    </location>
</feature>
<feature type="transmembrane region" description="Helical" evidence="8">
    <location>
        <begin position="166"/>
        <end position="185"/>
    </location>
</feature>
<keyword evidence="6 8" id="KW-0472">Membrane</keyword>
<dbReference type="Proteomes" id="UP000265000">
    <property type="component" value="Unplaced"/>
</dbReference>
<keyword evidence="4" id="KW-0862">Zinc</keyword>
<feature type="compositionally biased region" description="Basic and acidic residues" evidence="7">
    <location>
        <begin position="93"/>
        <end position="102"/>
    </location>
</feature>
<evidence type="ECO:0000256" key="8">
    <source>
        <dbReference type="SAM" id="Phobius"/>
    </source>
</evidence>